<name>A0A7W8IIK2_9BACT</name>
<evidence type="ECO:0000256" key="1">
    <source>
        <dbReference type="SAM" id="Phobius"/>
    </source>
</evidence>
<feature type="transmembrane region" description="Helical" evidence="1">
    <location>
        <begin position="12"/>
        <end position="32"/>
    </location>
</feature>
<organism evidence="2 3">
    <name type="scientific">Tunturiibacter empetritectus</name>
    <dbReference type="NCBI Taxonomy" id="3069691"/>
    <lineage>
        <taxon>Bacteria</taxon>
        <taxon>Pseudomonadati</taxon>
        <taxon>Acidobacteriota</taxon>
        <taxon>Terriglobia</taxon>
        <taxon>Terriglobales</taxon>
        <taxon>Acidobacteriaceae</taxon>
        <taxon>Tunturiibacter</taxon>
    </lineage>
</organism>
<gene>
    <name evidence="2" type="ORF">HDF09_002485</name>
</gene>
<reference evidence="2" key="1">
    <citation type="submission" date="2020-08" db="EMBL/GenBank/DDBJ databases">
        <title>Genomic Encyclopedia of Type Strains, Phase IV (KMG-V): Genome sequencing to study the core and pangenomes of soil and plant-associated prokaryotes.</title>
        <authorList>
            <person name="Whitman W."/>
        </authorList>
    </citation>
    <scope>NUCLEOTIDE SEQUENCE [LARGE SCALE GENOMIC DNA]</scope>
    <source>
        <strain evidence="2">M8UP27</strain>
    </source>
</reference>
<evidence type="ECO:0000313" key="3">
    <source>
        <dbReference type="Proteomes" id="UP000568106"/>
    </source>
</evidence>
<protein>
    <submittedName>
        <fullName evidence="2">Uncharacterized protein</fullName>
    </submittedName>
</protein>
<keyword evidence="1" id="KW-0472">Membrane</keyword>
<dbReference type="AlphaFoldDB" id="A0A7W8IIK2"/>
<dbReference type="Proteomes" id="UP000568106">
    <property type="component" value="Unassembled WGS sequence"/>
</dbReference>
<evidence type="ECO:0000313" key="2">
    <source>
        <dbReference type="EMBL" id="MBB5317799.1"/>
    </source>
</evidence>
<comment type="caution">
    <text evidence="2">The sequence shown here is derived from an EMBL/GenBank/DDBJ whole genome shotgun (WGS) entry which is preliminary data.</text>
</comment>
<keyword evidence="3" id="KW-1185">Reference proteome</keyword>
<keyword evidence="1" id="KW-0812">Transmembrane</keyword>
<feature type="transmembrane region" description="Helical" evidence="1">
    <location>
        <begin position="68"/>
        <end position="85"/>
    </location>
</feature>
<proteinExistence type="predicted"/>
<feature type="transmembrane region" description="Helical" evidence="1">
    <location>
        <begin position="39"/>
        <end position="56"/>
    </location>
</feature>
<sequence>MSLSVGERVLVPGLGAALFAAMSWGFMSAVGCDTRRIKVFALCASVFMTGFGYSVFWQDKLTIATGWAYAWMAVVALVSVFRMAFSISPESRH</sequence>
<dbReference type="EMBL" id="JACHDY010000003">
    <property type="protein sequence ID" value="MBB5317799.1"/>
    <property type="molecule type" value="Genomic_DNA"/>
</dbReference>
<keyword evidence="1" id="KW-1133">Transmembrane helix</keyword>
<accession>A0A7W8IIK2</accession>